<dbReference type="GO" id="GO:0042953">
    <property type="term" value="P:lipoprotein transport"/>
    <property type="evidence" value="ECO:0000318"/>
    <property type="project" value="GO_Central"/>
</dbReference>
<reference evidence="6 7" key="1">
    <citation type="journal article" date="2006" name="Nature">
        <title>Global trends of whole-genome duplications revealed by the ciliate Paramecium tetraurelia.</title>
        <authorList>
            <consortium name="Genoscope"/>
            <person name="Aury J.-M."/>
            <person name="Jaillon O."/>
            <person name="Duret L."/>
            <person name="Noel B."/>
            <person name="Jubin C."/>
            <person name="Porcel B.M."/>
            <person name="Segurens B."/>
            <person name="Daubin V."/>
            <person name="Anthouard V."/>
            <person name="Aiach N."/>
            <person name="Arnaiz O."/>
            <person name="Billaut A."/>
            <person name="Beisson J."/>
            <person name="Blanc I."/>
            <person name="Bouhouche K."/>
            <person name="Camara F."/>
            <person name="Duharcourt S."/>
            <person name="Guigo R."/>
            <person name="Gogendeau D."/>
            <person name="Katinka M."/>
            <person name="Keller A.-M."/>
            <person name="Kissmehl R."/>
            <person name="Klotz C."/>
            <person name="Koll F."/>
            <person name="Le Moue A."/>
            <person name="Lepere C."/>
            <person name="Malinsky S."/>
            <person name="Nowacki M."/>
            <person name="Nowak J.K."/>
            <person name="Plattner H."/>
            <person name="Poulain J."/>
            <person name="Ruiz F."/>
            <person name="Serrano V."/>
            <person name="Zagulski M."/>
            <person name="Dessen P."/>
            <person name="Betermier M."/>
            <person name="Weissenbach J."/>
            <person name="Scarpelli C."/>
            <person name="Schachter V."/>
            <person name="Sperling L."/>
            <person name="Meyer E."/>
            <person name="Cohen J."/>
            <person name="Wincker P."/>
        </authorList>
    </citation>
    <scope>NUCLEOTIDE SEQUENCE [LARGE SCALE GENOMIC DNA]</scope>
    <source>
        <strain evidence="6 7">Stock d4-2</strain>
    </source>
</reference>
<keyword evidence="2" id="KW-0813">Transport</keyword>
<evidence type="ECO:0000313" key="6">
    <source>
        <dbReference type="EMBL" id="CAK83587.1"/>
    </source>
</evidence>
<dbReference type="GO" id="GO:0060271">
    <property type="term" value="P:cilium assembly"/>
    <property type="evidence" value="ECO:0000318"/>
    <property type="project" value="GO_Central"/>
</dbReference>
<protein>
    <recommendedName>
        <fullName evidence="5">GMP phosphodiesterase delta subunit domain-containing protein</fullName>
    </recommendedName>
</protein>
<dbReference type="Gene3D" id="2.70.50.40">
    <property type="entry name" value="GMP phosphodiesterase, delta subunit"/>
    <property type="match status" value="1"/>
</dbReference>
<keyword evidence="3" id="KW-0653">Protein transport</keyword>
<accession>A0DKM0</accession>
<proteinExistence type="inferred from homology"/>
<dbReference type="KEGG" id="ptm:GSPATT00017917001"/>
<evidence type="ECO:0000256" key="1">
    <source>
        <dbReference type="ARBA" id="ARBA00008102"/>
    </source>
</evidence>
<dbReference type="GO" id="GO:0005929">
    <property type="term" value="C:cilium"/>
    <property type="evidence" value="ECO:0000318"/>
    <property type="project" value="GO_Central"/>
</dbReference>
<comment type="similarity">
    <text evidence="1">Belongs to the PDE6D/unc-119 family.</text>
</comment>
<dbReference type="GO" id="GO:0008289">
    <property type="term" value="F:lipid binding"/>
    <property type="evidence" value="ECO:0000318"/>
    <property type="project" value="GO_Central"/>
</dbReference>
<dbReference type="InterPro" id="IPR037036">
    <property type="entry name" value="PDED_dom_sf"/>
</dbReference>
<dbReference type="Pfam" id="PF05351">
    <property type="entry name" value="GMP_PDE_delta"/>
    <property type="match status" value="1"/>
</dbReference>
<evidence type="ECO:0000256" key="4">
    <source>
        <dbReference type="ARBA" id="ARBA00023121"/>
    </source>
</evidence>
<keyword evidence="7" id="KW-1185">Reference proteome</keyword>
<dbReference type="InParanoid" id="A0DKM0"/>
<dbReference type="InterPro" id="IPR014756">
    <property type="entry name" value="Ig_E-set"/>
</dbReference>
<dbReference type="AlphaFoldDB" id="A0DKM0"/>
<dbReference type="STRING" id="5888.A0DKM0"/>
<dbReference type="EMBL" id="CT868474">
    <property type="protein sequence ID" value="CAK83587.1"/>
    <property type="molecule type" value="Genomic_DNA"/>
</dbReference>
<evidence type="ECO:0000259" key="5">
    <source>
        <dbReference type="Pfam" id="PF05351"/>
    </source>
</evidence>
<dbReference type="RefSeq" id="XP_001450984.1">
    <property type="nucleotide sequence ID" value="XM_001450947.2"/>
</dbReference>
<dbReference type="FunFam" id="2.70.50.40:FF:000009">
    <property type="entry name" value="Uncharacterized protein"/>
    <property type="match status" value="1"/>
</dbReference>
<sequence length="96" mass="11980">MKFYICYHIILLIITKKFEYERHYFRDHLLRCYEFQFPFCIPNSTNTWEYIYKIPEIDETIHQEMIDNPFETKSDSFYFVGDQLVMQNKAEYDYSE</sequence>
<evidence type="ECO:0000256" key="2">
    <source>
        <dbReference type="ARBA" id="ARBA00022448"/>
    </source>
</evidence>
<gene>
    <name evidence="6" type="ORF">GSPATT00017917001</name>
</gene>
<dbReference type="InterPro" id="IPR051519">
    <property type="entry name" value="PDE6D_unc-119_myristoyl-bd"/>
</dbReference>
<organism evidence="6 7">
    <name type="scientific">Paramecium tetraurelia</name>
    <dbReference type="NCBI Taxonomy" id="5888"/>
    <lineage>
        <taxon>Eukaryota</taxon>
        <taxon>Sar</taxon>
        <taxon>Alveolata</taxon>
        <taxon>Ciliophora</taxon>
        <taxon>Intramacronucleata</taxon>
        <taxon>Oligohymenophorea</taxon>
        <taxon>Peniculida</taxon>
        <taxon>Parameciidae</taxon>
        <taxon>Paramecium</taxon>
    </lineage>
</organism>
<feature type="domain" description="GMP phosphodiesterase delta subunit" evidence="5">
    <location>
        <begin position="21"/>
        <end position="94"/>
    </location>
</feature>
<dbReference type="Proteomes" id="UP000000600">
    <property type="component" value="Unassembled WGS sequence"/>
</dbReference>
<dbReference type="eggNOG" id="KOG4037">
    <property type="taxonomic scope" value="Eukaryota"/>
</dbReference>
<evidence type="ECO:0000256" key="3">
    <source>
        <dbReference type="ARBA" id="ARBA00022927"/>
    </source>
</evidence>
<dbReference type="GeneID" id="5036769"/>
<dbReference type="OrthoDB" id="10248777at2759"/>
<evidence type="ECO:0000313" key="7">
    <source>
        <dbReference type="Proteomes" id="UP000000600"/>
    </source>
</evidence>
<dbReference type="PANTHER" id="PTHR12951">
    <property type="entry name" value="RETINAL PROTEIN 4"/>
    <property type="match status" value="1"/>
</dbReference>
<dbReference type="HOGENOM" id="CLU_2364177_0_0_1"/>
<name>A0DKM0_PARTE</name>
<dbReference type="InterPro" id="IPR008015">
    <property type="entry name" value="PDED_dom"/>
</dbReference>
<dbReference type="SUPFAM" id="SSF81296">
    <property type="entry name" value="E set domains"/>
    <property type="match status" value="1"/>
</dbReference>
<keyword evidence="4" id="KW-0446">Lipid-binding</keyword>
<dbReference type="PANTHER" id="PTHR12951:SF1">
    <property type="entry name" value="PROTEIN UNC-119 HOMOLOG"/>
    <property type="match status" value="1"/>
</dbReference>